<dbReference type="Proteomes" id="UP000619536">
    <property type="component" value="Unassembled WGS sequence"/>
</dbReference>
<evidence type="ECO:0000256" key="3">
    <source>
        <dbReference type="ARBA" id="ARBA00023002"/>
    </source>
</evidence>
<dbReference type="InterPro" id="IPR000304">
    <property type="entry name" value="Pyrroline-COOH_reductase"/>
</dbReference>
<reference evidence="10" key="2">
    <citation type="submission" date="2020-09" db="EMBL/GenBank/DDBJ databases">
        <authorList>
            <person name="Sun Q."/>
            <person name="Sedlacek I."/>
        </authorList>
    </citation>
    <scope>NUCLEOTIDE SEQUENCE</scope>
    <source>
        <strain evidence="10">CCM 8606</strain>
    </source>
</reference>
<evidence type="ECO:0000256" key="5">
    <source>
        <dbReference type="HAMAP-Rule" id="MF_01925"/>
    </source>
</evidence>
<dbReference type="InterPro" id="IPR029036">
    <property type="entry name" value="P5CR_dimer"/>
</dbReference>
<dbReference type="InterPro" id="IPR036291">
    <property type="entry name" value="NAD(P)-bd_dom_sf"/>
</dbReference>
<evidence type="ECO:0000313" key="11">
    <source>
        <dbReference type="Proteomes" id="UP000619536"/>
    </source>
</evidence>
<dbReference type="GO" id="GO:0004735">
    <property type="term" value="F:pyrroline-5-carboxylate reductase activity"/>
    <property type="evidence" value="ECO:0007669"/>
    <property type="project" value="UniProtKB-UniRule"/>
</dbReference>
<dbReference type="Gene3D" id="1.10.3730.10">
    <property type="entry name" value="ProC C-terminal domain-like"/>
    <property type="match status" value="1"/>
</dbReference>
<dbReference type="PANTHER" id="PTHR11645">
    <property type="entry name" value="PYRROLINE-5-CARBOXYLATE REDUCTASE"/>
    <property type="match status" value="1"/>
</dbReference>
<name>A0A8J3AF77_9BIFI</name>
<comment type="catalytic activity">
    <reaction evidence="5">
        <text>L-proline + NAD(+) = (S)-1-pyrroline-5-carboxylate + NADH + 2 H(+)</text>
        <dbReference type="Rhea" id="RHEA:14105"/>
        <dbReference type="ChEBI" id="CHEBI:15378"/>
        <dbReference type="ChEBI" id="CHEBI:17388"/>
        <dbReference type="ChEBI" id="CHEBI:57540"/>
        <dbReference type="ChEBI" id="CHEBI:57945"/>
        <dbReference type="ChEBI" id="CHEBI:60039"/>
        <dbReference type="EC" id="1.5.1.2"/>
    </reaction>
</comment>
<keyword evidence="11" id="KW-1185">Reference proteome</keyword>
<evidence type="ECO:0000259" key="9">
    <source>
        <dbReference type="Pfam" id="PF14748"/>
    </source>
</evidence>
<dbReference type="InterPro" id="IPR028939">
    <property type="entry name" value="P5C_Rdtase_cat_N"/>
</dbReference>
<dbReference type="Gene3D" id="3.40.50.720">
    <property type="entry name" value="NAD(P)-binding Rossmann-like Domain"/>
    <property type="match status" value="1"/>
</dbReference>
<feature type="binding site" evidence="7">
    <location>
        <begin position="13"/>
        <end position="18"/>
    </location>
    <ligand>
        <name>NADP(+)</name>
        <dbReference type="ChEBI" id="CHEBI:58349"/>
    </ligand>
</feature>
<dbReference type="FunFam" id="1.10.3730.10:FF:000001">
    <property type="entry name" value="Pyrroline-5-carboxylate reductase"/>
    <property type="match status" value="1"/>
</dbReference>
<keyword evidence="2 5" id="KW-0521">NADP</keyword>
<evidence type="ECO:0000256" key="2">
    <source>
        <dbReference type="ARBA" id="ARBA00022857"/>
    </source>
</evidence>
<feature type="domain" description="Pyrroline-5-carboxylate reductase catalytic N-terminal" evidence="8">
    <location>
        <begin position="9"/>
        <end position="105"/>
    </location>
</feature>
<organism evidence="10 11">
    <name type="scientific">Galliscardovia ingluviei</name>
    <dbReference type="NCBI Taxonomy" id="1769422"/>
    <lineage>
        <taxon>Bacteria</taxon>
        <taxon>Bacillati</taxon>
        <taxon>Actinomycetota</taxon>
        <taxon>Actinomycetes</taxon>
        <taxon>Bifidobacteriales</taxon>
        <taxon>Bifidobacteriaceae</taxon>
        <taxon>Galliscardovia</taxon>
    </lineage>
</organism>
<keyword evidence="5" id="KW-0641">Proline biosynthesis</keyword>
<dbReference type="EC" id="1.5.1.2" evidence="5 6"/>
<dbReference type="PIRSF" id="PIRSF000193">
    <property type="entry name" value="Pyrrol-5-carb_rd"/>
    <property type="match status" value="1"/>
</dbReference>
<dbReference type="HAMAP" id="MF_01925">
    <property type="entry name" value="P5C_reductase"/>
    <property type="match status" value="1"/>
</dbReference>
<comment type="catalytic activity">
    <reaction evidence="5">
        <text>L-proline + NADP(+) = (S)-1-pyrroline-5-carboxylate + NADPH + 2 H(+)</text>
        <dbReference type="Rhea" id="RHEA:14109"/>
        <dbReference type="ChEBI" id="CHEBI:15378"/>
        <dbReference type="ChEBI" id="CHEBI:17388"/>
        <dbReference type="ChEBI" id="CHEBI:57783"/>
        <dbReference type="ChEBI" id="CHEBI:58349"/>
        <dbReference type="ChEBI" id="CHEBI:60039"/>
        <dbReference type="EC" id="1.5.1.2"/>
    </reaction>
</comment>
<dbReference type="SUPFAM" id="SSF51735">
    <property type="entry name" value="NAD(P)-binding Rossmann-fold domains"/>
    <property type="match status" value="1"/>
</dbReference>
<keyword evidence="3 5" id="KW-0560">Oxidoreductase</keyword>
<dbReference type="Pfam" id="PF14748">
    <property type="entry name" value="P5CR_dimer"/>
    <property type="match status" value="1"/>
</dbReference>
<comment type="pathway">
    <text evidence="5">Amino-acid biosynthesis; L-proline biosynthesis; L-proline from L-glutamate 5-semialdehyde: step 1/1.</text>
</comment>
<keyword evidence="5" id="KW-0963">Cytoplasm</keyword>
<evidence type="ECO:0000256" key="6">
    <source>
        <dbReference type="NCBIfam" id="TIGR00112"/>
    </source>
</evidence>
<evidence type="ECO:0000313" key="10">
    <source>
        <dbReference type="EMBL" id="GGI12820.1"/>
    </source>
</evidence>
<evidence type="ECO:0000256" key="1">
    <source>
        <dbReference type="ARBA" id="ARBA00005525"/>
    </source>
</evidence>
<comment type="function">
    <text evidence="4 5">Catalyzes the reduction of 1-pyrroline-5-carboxylate (PCA) to L-proline.</text>
</comment>
<dbReference type="AlphaFoldDB" id="A0A8J3AF77"/>
<proteinExistence type="inferred from homology"/>
<comment type="caution">
    <text evidence="10">The sequence shown here is derived from an EMBL/GenBank/DDBJ whole genome shotgun (WGS) entry which is preliminary data.</text>
</comment>
<comment type="subcellular location">
    <subcellularLocation>
        <location evidence="5">Cytoplasm</location>
    </subcellularLocation>
</comment>
<sequence length="268" mass="27995">MQYDTTSVTIGCIGFGAMGSAIAQGLIASGSVSADHIVACAAHYKPLRDKAQALGIRAVRSIQEVIEQADVLILAVKPYVYEAVCEQIREHVVQRSTLVVSIAAGMHVEQMIAMLGEDAHVVCTVPNTPIAVGKGIMVTEATDTLTDEQRELFDALFSTVALIERVDTAHLSIAGTVAGCAPAYVAMFMEALADAGVKYGLTRATAYRLASQMVAGTGQLQRETGTLPAAMKDAVCSPGGTTIRGVAALERAGFRGAIIDAIDAIEGK</sequence>
<gene>
    <name evidence="5 10" type="primary">proC</name>
    <name evidence="10" type="ORF">GCM10007377_02870</name>
</gene>
<keyword evidence="5" id="KW-0028">Amino-acid biosynthesis</keyword>
<feature type="binding site" evidence="7">
    <location>
        <begin position="75"/>
        <end position="78"/>
    </location>
    <ligand>
        <name>NADP(+)</name>
        <dbReference type="ChEBI" id="CHEBI:58349"/>
    </ligand>
</feature>
<dbReference type="GO" id="GO:0055129">
    <property type="term" value="P:L-proline biosynthetic process"/>
    <property type="evidence" value="ECO:0007669"/>
    <property type="project" value="UniProtKB-UniRule"/>
</dbReference>
<dbReference type="GO" id="GO:0005737">
    <property type="term" value="C:cytoplasm"/>
    <property type="evidence" value="ECO:0007669"/>
    <property type="project" value="UniProtKB-SubCell"/>
</dbReference>
<dbReference type="Pfam" id="PF03807">
    <property type="entry name" value="F420_oxidored"/>
    <property type="match status" value="1"/>
</dbReference>
<comment type="similarity">
    <text evidence="1 5">Belongs to the pyrroline-5-carboxylate reductase family.</text>
</comment>
<protein>
    <recommendedName>
        <fullName evidence="5 6">Pyrroline-5-carboxylate reductase</fullName>
        <shortName evidence="5">P5C reductase</shortName>
        <shortName evidence="5">P5CR</shortName>
        <ecNumber evidence="5 6">1.5.1.2</ecNumber>
    </recommendedName>
    <alternativeName>
        <fullName evidence="5">PCA reductase</fullName>
    </alternativeName>
</protein>
<dbReference type="InterPro" id="IPR008927">
    <property type="entry name" value="6-PGluconate_DH-like_C_sf"/>
</dbReference>
<dbReference type="PANTHER" id="PTHR11645:SF0">
    <property type="entry name" value="PYRROLINE-5-CARBOXYLATE REDUCTASE 3"/>
    <property type="match status" value="1"/>
</dbReference>
<evidence type="ECO:0000256" key="7">
    <source>
        <dbReference type="PIRSR" id="PIRSR000193-1"/>
    </source>
</evidence>
<reference evidence="10" key="1">
    <citation type="journal article" date="2014" name="Int. J. Syst. Evol. Microbiol.">
        <title>Complete genome sequence of Corynebacterium casei LMG S-19264T (=DSM 44701T), isolated from a smear-ripened cheese.</title>
        <authorList>
            <consortium name="US DOE Joint Genome Institute (JGI-PGF)"/>
            <person name="Walter F."/>
            <person name="Albersmeier A."/>
            <person name="Kalinowski J."/>
            <person name="Ruckert C."/>
        </authorList>
    </citation>
    <scope>NUCLEOTIDE SEQUENCE</scope>
    <source>
        <strain evidence="10">CCM 8606</strain>
    </source>
</reference>
<evidence type="ECO:0000256" key="4">
    <source>
        <dbReference type="ARBA" id="ARBA00058118"/>
    </source>
</evidence>
<dbReference type="NCBIfam" id="TIGR00112">
    <property type="entry name" value="proC"/>
    <property type="match status" value="1"/>
</dbReference>
<dbReference type="UniPathway" id="UPA00098">
    <property type="reaction ID" value="UER00361"/>
</dbReference>
<evidence type="ECO:0000259" key="8">
    <source>
        <dbReference type="Pfam" id="PF03807"/>
    </source>
</evidence>
<dbReference type="SUPFAM" id="SSF48179">
    <property type="entry name" value="6-phosphogluconate dehydrogenase C-terminal domain-like"/>
    <property type="match status" value="1"/>
</dbReference>
<feature type="domain" description="Pyrroline-5-carboxylate reductase dimerisation" evidence="9">
    <location>
        <begin position="170"/>
        <end position="265"/>
    </location>
</feature>
<accession>A0A8J3AF77</accession>
<dbReference type="EMBL" id="BMDH01000001">
    <property type="protein sequence ID" value="GGI12820.1"/>
    <property type="molecule type" value="Genomic_DNA"/>
</dbReference>